<dbReference type="Proteomes" id="UP000703893">
    <property type="component" value="Unassembled WGS sequence"/>
</dbReference>
<dbReference type="InterPro" id="IPR023210">
    <property type="entry name" value="NADP_OxRdtase_dom"/>
</dbReference>
<sequence>MPEGIRQVRLGSTEVQISVLGIGTGTFGFGRQSRQSSQSPEALGALLRAAYFAGITWWDTSDDYGTHGHVREGLAGVPRDRVQIASKTHATGGQAARESLELALKELATPYLDLYFLHDTDSPEELEAKLPALRELNRAKDQGLVRAVALSTHHIDTLEACIGLPGLDVVMTNFNKFEDHMDAGLKHYVAALEAHHAAGTGVLVMKAVGEGRLAHVAAESIRWNLEQPYINGVLVGMEDEAQVFENARLAAARPLRT</sequence>
<gene>
    <name evidence="2" type="ORF">FJZ00_07855</name>
</gene>
<evidence type="ECO:0000313" key="3">
    <source>
        <dbReference type="Proteomes" id="UP000703893"/>
    </source>
</evidence>
<evidence type="ECO:0000313" key="2">
    <source>
        <dbReference type="EMBL" id="MBM3275052.1"/>
    </source>
</evidence>
<dbReference type="EMBL" id="VGJX01000424">
    <property type="protein sequence ID" value="MBM3275052.1"/>
    <property type="molecule type" value="Genomic_DNA"/>
</dbReference>
<reference evidence="2 3" key="1">
    <citation type="submission" date="2019-03" db="EMBL/GenBank/DDBJ databases">
        <title>Lake Tanganyika Metagenome-Assembled Genomes (MAGs).</title>
        <authorList>
            <person name="Tran P."/>
        </authorList>
    </citation>
    <scope>NUCLEOTIDE SEQUENCE [LARGE SCALE GENOMIC DNA]</scope>
    <source>
        <strain evidence="2">K_DeepCast_65m_m2_236</strain>
    </source>
</reference>
<dbReference type="Gene3D" id="3.20.20.100">
    <property type="entry name" value="NADP-dependent oxidoreductase domain"/>
    <property type="match status" value="1"/>
</dbReference>
<dbReference type="PANTHER" id="PTHR43312">
    <property type="entry name" value="D-THREO-ALDOSE 1-DEHYDROGENASE"/>
    <property type="match status" value="1"/>
</dbReference>
<dbReference type="Pfam" id="PF00248">
    <property type="entry name" value="Aldo_ket_red"/>
    <property type="match status" value="1"/>
</dbReference>
<comment type="caution">
    <text evidence="2">The sequence shown here is derived from an EMBL/GenBank/DDBJ whole genome shotgun (WGS) entry which is preliminary data.</text>
</comment>
<dbReference type="InterPro" id="IPR036812">
    <property type="entry name" value="NAD(P)_OxRdtase_dom_sf"/>
</dbReference>
<evidence type="ECO:0000259" key="1">
    <source>
        <dbReference type="Pfam" id="PF00248"/>
    </source>
</evidence>
<feature type="domain" description="NADP-dependent oxidoreductase" evidence="1">
    <location>
        <begin position="22"/>
        <end position="213"/>
    </location>
</feature>
<accession>A0A937X673</accession>
<protein>
    <submittedName>
        <fullName evidence="2">Aldo/keto reductase</fullName>
    </submittedName>
</protein>
<dbReference type="SUPFAM" id="SSF51430">
    <property type="entry name" value="NAD(P)-linked oxidoreductase"/>
    <property type="match status" value="1"/>
</dbReference>
<dbReference type="GO" id="GO:0016491">
    <property type="term" value="F:oxidoreductase activity"/>
    <property type="evidence" value="ECO:0007669"/>
    <property type="project" value="InterPro"/>
</dbReference>
<dbReference type="PRINTS" id="PR00069">
    <property type="entry name" value="ALDKETRDTASE"/>
</dbReference>
<dbReference type="AlphaFoldDB" id="A0A937X673"/>
<name>A0A937X673_9BACT</name>
<dbReference type="InterPro" id="IPR020471">
    <property type="entry name" value="AKR"/>
</dbReference>
<proteinExistence type="predicted"/>
<organism evidence="2 3">
    <name type="scientific">Candidatus Tanganyikabacteria bacterium</name>
    <dbReference type="NCBI Taxonomy" id="2961651"/>
    <lineage>
        <taxon>Bacteria</taxon>
        <taxon>Bacillati</taxon>
        <taxon>Candidatus Sericytochromatia</taxon>
        <taxon>Candidatus Tanganyikabacteria</taxon>
    </lineage>
</organism>
<dbReference type="PANTHER" id="PTHR43312:SF1">
    <property type="entry name" value="NADP-DEPENDENT OXIDOREDUCTASE DOMAIN-CONTAINING PROTEIN"/>
    <property type="match status" value="1"/>
</dbReference>
<dbReference type="InterPro" id="IPR053135">
    <property type="entry name" value="AKR2_Oxidoreductase"/>
</dbReference>